<dbReference type="AlphaFoldDB" id="A0A1H1U364"/>
<dbReference type="OrthoDB" id="6630012at2"/>
<dbReference type="STRING" id="1203190.GCA_000312345_00794"/>
<protein>
    <submittedName>
        <fullName evidence="1">Uncharacterized protein</fullName>
    </submittedName>
</protein>
<dbReference type="Pfam" id="PF09952">
    <property type="entry name" value="AbiEi_2"/>
    <property type="match status" value="1"/>
</dbReference>
<dbReference type="InterPro" id="IPR016600">
    <property type="entry name" value="UCP012611"/>
</dbReference>
<dbReference type="Proteomes" id="UP000182237">
    <property type="component" value="Chromosome I"/>
</dbReference>
<evidence type="ECO:0000313" key="2">
    <source>
        <dbReference type="Proteomes" id="UP000182237"/>
    </source>
</evidence>
<dbReference type="EMBL" id="LT629765">
    <property type="protein sequence ID" value="SDS66932.1"/>
    <property type="molecule type" value="Genomic_DNA"/>
</dbReference>
<accession>A0A1H1U364</accession>
<dbReference type="PIRSF" id="PIRSF012611">
    <property type="entry name" value="UCP012611"/>
    <property type="match status" value="1"/>
</dbReference>
<gene>
    <name evidence="1" type="ORF">SAMN04488539_2136</name>
</gene>
<reference evidence="1 2" key="1">
    <citation type="submission" date="2016-10" db="EMBL/GenBank/DDBJ databases">
        <authorList>
            <person name="de Groot N.N."/>
        </authorList>
    </citation>
    <scope>NUCLEOTIDE SEQUENCE [LARGE SCALE GENOMIC DNA]</scope>
    <source>
        <strain evidence="1 2">DSM 45434</strain>
    </source>
</reference>
<sequence>MLIGAAYGEKGREPTLLVRPVVVEDPRHFYPSEHSDFVLAPRVTPRVAEFFRENGVMFLDERGNCFVSRPGIFIDVRGRTTASAAGGPGHPGFVDARPRKRTASLFTPRRAQVAAVLLARPEIAALPIRYVAQQAGVSTGTAMQTLELLARSGYLSSNQVNGGYRLERGDELLSAWAQSFATGLGAELEIFRGTGDLKRLAHLHPLGWVSGEQALSHLVVGGETAHIYLDDPAALSEVLRQGRFRRAEKGEIHICTAFWSTDGGRESDLRPPERVLSPSSPLAGWPVAPLPIVYADLVSTGEPRLMEVAEQVRSRFKF</sequence>
<name>A0A1H1U364_9CORY</name>
<dbReference type="RefSeq" id="WP_019193643.1">
    <property type="nucleotide sequence ID" value="NZ_LT629765.1"/>
</dbReference>
<evidence type="ECO:0000313" key="1">
    <source>
        <dbReference type="EMBL" id="SDS66932.1"/>
    </source>
</evidence>
<organism evidence="1 2">
    <name type="scientific">Corynebacterium timonense</name>
    <dbReference type="NCBI Taxonomy" id="441500"/>
    <lineage>
        <taxon>Bacteria</taxon>
        <taxon>Bacillati</taxon>
        <taxon>Actinomycetota</taxon>
        <taxon>Actinomycetes</taxon>
        <taxon>Mycobacteriales</taxon>
        <taxon>Corynebacteriaceae</taxon>
        <taxon>Corynebacterium</taxon>
    </lineage>
</organism>
<proteinExistence type="predicted"/>
<keyword evidence="2" id="KW-1185">Reference proteome</keyword>
<dbReference type="InterPro" id="IPR019238">
    <property type="entry name" value="AbiEi_2"/>
</dbReference>